<feature type="compositionally biased region" description="Basic and acidic residues" evidence="1">
    <location>
        <begin position="39"/>
        <end position="48"/>
    </location>
</feature>
<evidence type="ECO:0000313" key="3">
    <source>
        <dbReference type="Proteomes" id="UP000799766"/>
    </source>
</evidence>
<evidence type="ECO:0000256" key="1">
    <source>
        <dbReference type="SAM" id="MobiDB-lite"/>
    </source>
</evidence>
<evidence type="ECO:0000313" key="2">
    <source>
        <dbReference type="EMBL" id="KAF2459607.1"/>
    </source>
</evidence>
<feature type="region of interest" description="Disordered" evidence="1">
    <location>
        <begin position="1"/>
        <end position="50"/>
    </location>
</feature>
<gene>
    <name evidence="2" type="ORF">BDY21DRAFT_193720</name>
</gene>
<organism evidence="2 3">
    <name type="scientific">Lineolata rhizophorae</name>
    <dbReference type="NCBI Taxonomy" id="578093"/>
    <lineage>
        <taxon>Eukaryota</taxon>
        <taxon>Fungi</taxon>
        <taxon>Dikarya</taxon>
        <taxon>Ascomycota</taxon>
        <taxon>Pezizomycotina</taxon>
        <taxon>Dothideomycetes</taxon>
        <taxon>Dothideomycetes incertae sedis</taxon>
        <taxon>Lineolatales</taxon>
        <taxon>Lineolataceae</taxon>
        <taxon>Lineolata</taxon>
    </lineage>
</organism>
<protein>
    <submittedName>
        <fullName evidence="2">Uncharacterized protein</fullName>
    </submittedName>
</protein>
<name>A0A6A6P717_9PEZI</name>
<dbReference type="EMBL" id="MU001675">
    <property type="protein sequence ID" value="KAF2459607.1"/>
    <property type="molecule type" value="Genomic_DNA"/>
</dbReference>
<dbReference type="Proteomes" id="UP000799766">
    <property type="component" value="Unassembled WGS sequence"/>
</dbReference>
<sequence length="173" mass="19675">MRWVAKEEQASESSSFPRPSEAKTKLGTSVNAGVLQLSRGERTSEEKKRGQKVLWKRKNFLSPSAEDPAGWPVKLVGRLARCRAPARRPWTVRTWRVPLTSYVRSSTVAEWMNGRIGMMPVRCWGDEDRSGRAGVCMCARARRAGRQVGWPVKWRGGPRLGRVVRVDRLGFRR</sequence>
<proteinExistence type="predicted"/>
<dbReference type="AlphaFoldDB" id="A0A6A6P717"/>
<accession>A0A6A6P717</accession>
<reference evidence="2" key="1">
    <citation type="journal article" date="2020" name="Stud. Mycol.">
        <title>101 Dothideomycetes genomes: a test case for predicting lifestyles and emergence of pathogens.</title>
        <authorList>
            <person name="Haridas S."/>
            <person name="Albert R."/>
            <person name="Binder M."/>
            <person name="Bloem J."/>
            <person name="Labutti K."/>
            <person name="Salamov A."/>
            <person name="Andreopoulos B."/>
            <person name="Baker S."/>
            <person name="Barry K."/>
            <person name="Bills G."/>
            <person name="Bluhm B."/>
            <person name="Cannon C."/>
            <person name="Castanera R."/>
            <person name="Culley D."/>
            <person name="Daum C."/>
            <person name="Ezra D."/>
            <person name="Gonzalez J."/>
            <person name="Henrissat B."/>
            <person name="Kuo A."/>
            <person name="Liang C."/>
            <person name="Lipzen A."/>
            <person name="Lutzoni F."/>
            <person name="Magnuson J."/>
            <person name="Mondo S."/>
            <person name="Nolan M."/>
            <person name="Ohm R."/>
            <person name="Pangilinan J."/>
            <person name="Park H.-J."/>
            <person name="Ramirez L."/>
            <person name="Alfaro M."/>
            <person name="Sun H."/>
            <person name="Tritt A."/>
            <person name="Yoshinaga Y."/>
            <person name="Zwiers L.-H."/>
            <person name="Turgeon B."/>
            <person name="Goodwin S."/>
            <person name="Spatafora J."/>
            <person name="Crous P."/>
            <person name="Grigoriev I."/>
        </authorList>
    </citation>
    <scope>NUCLEOTIDE SEQUENCE</scope>
    <source>
        <strain evidence="2">ATCC 16933</strain>
    </source>
</reference>
<keyword evidence="3" id="KW-1185">Reference proteome</keyword>